<feature type="transmembrane region" description="Helical" evidence="8">
    <location>
        <begin position="257"/>
        <end position="279"/>
    </location>
</feature>
<dbReference type="PROSITE" id="PS00126">
    <property type="entry name" value="PDEASE_I_1"/>
    <property type="match status" value="1"/>
</dbReference>
<dbReference type="RefSeq" id="XP_013754504.1">
    <property type="nucleotide sequence ID" value="XM_013899050.1"/>
</dbReference>
<feature type="binding site" evidence="4">
    <location>
        <position position="590"/>
    </location>
    <ligand>
        <name>AMP</name>
        <dbReference type="ChEBI" id="CHEBI:456215"/>
    </ligand>
</feature>
<evidence type="ECO:0000313" key="11">
    <source>
        <dbReference type="Proteomes" id="UP000054408"/>
    </source>
</evidence>
<dbReference type="InterPro" id="IPR003607">
    <property type="entry name" value="HD/PDEase_dom"/>
</dbReference>
<feature type="active site" description="Proton donor" evidence="3">
    <location>
        <position position="549"/>
    </location>
</feature>
<feature type="transmembrane region" description="Helical" evidence="8">
    <location>
        <begin position="156"/>
        <end position="175"/>
    </location>
</feature>
<dbReference type="eggNOG" id="KOG3689">
    <property type="taxonomic scope" value="Eukaryota"/>
</dbReference>
<dbReference type="GO" id="GO:0007165">
    <property type="term" value="P:signal transduction"/>
    <property type="evidence" value="ECO:0007669"/>
    <property type="project" value="InterPro"/>
</dbReference>
<dbReference type="Pfam" id="PF00233">
    <property type="entry name" value="PDEase_I"/>
    <property type="match status" value="1"/>
</dbReference>
<dbReference type="EMBL" id="GL349480">
    <property type="protein sequence ID" value="KNC53238.1"/>
    <property type="molecule type" value="Genomic_DNA"/>
</dbReference>
<feature type="compositionally biased region" description="Low complexity" evidence="7">
    <location>
        <begin position="28"/>
        <end position="52"/>
    </location>
</feature>
<dbReference type="InterPro" id="IPR023088">
    <property type="entry name" value="PDEase"/>
</dbReference>
<keyword evidence="1 5" id="KW-0479">Metal-binding</keyword>
<dbReference type="EC" id="3.1.4.-" evidence="6"/>
<proteinExistence type="inferred from homology"/>
<dbReference type="PROSITE" id="PS51845">
    <property type="entry name" value="PDEASE_I_2"/>
    <property type="match status" value="1"/>
</dbReference>
<keyword evidence="11" id="KW-1185">Reference proteome</keyword>
<evidence type="ECO:0000256" key="2">
    <source>
        <dbReference type="ARBA" id="ARBA00022801"/>
    </source>
</evidence>
<dbReference type="PANTHER" id="PTHR11347">
    <property type="entry name" value="CYCLIC NUCLEOTIDE PHOSPHODIESTERASE"/>
    <property type="match status" value="1"/>
</dbReference>
<feature type="domain" description="PDEase" evidence="9">
    <location>
        <begin position="470"/>
        <end position="802"/>
    </location>
</feature>
<feature type="binding site" evidence="5">
    <location>
        <position position="706"/>
    </location>
    <ligand>
        <name>Zn(2+)</name>
        <dbReference type="ChEBI" id="CHEBI:29105"/>
        <label>1</label>
    </ligand>
</feature>
<evidence type="ECO:0000313" key="10">
    <source>
        <dbReference type="EMBL" id="KNC53238.1"/>
    </source>
</evidence>
<dbReference type="InterPro" id="IPR023174">
    <property type="entry name" value="PDEase_CS"/>
</dbReference>
<feature type="transmembrane region" description="Helical" evidence="8">
    <location>
        <begin position="299"/>
        <end position="318"/>
    </location>
</feature>
<protein>
    <recommendedName>
        <fullName evidence="6">Phosphodiesterase</fullName>
        <ecNumber evidence="6">3.1.4.-</ecNumber>
    </recommendedName>
</protein>
<organism evidence="10 11">
    <name type="scientific">Thecamonas trahens ATCC 50062</name>
    <dbReference type="NCBI Taxonomy" id="461836"/>
    <lineage>
        <taxon>Eukaryota</taxon>
        <taxon>Apusozoa</taxon>
        <taxon>Apusomonadida</taxon>
        <taxon>Apusomonadidae</taxon>
        <taxon>Thecamonas</taxon>
    </lineage>
</organism>
<feature type="transmembrane region" description="Helical" evidence="8">
    <location>
        <begin position="215"/>
        <end position="236"/>
    </location>
</feature>
<reference evidence="10 11" key="1">
    <citation type="submission" date="2010-05" db="EMBL/GenBank/DDBJ databases">
        <title>The Genome Sequence of Thecamonas trahens ATCC 50062.</title>
        <authorList>
            <consortium name="The Broad Institute Genome Sequencing Platform"/>
            <person name="Russ C."/>
            <person name="Cuomo C."/>
            <person name="Shea T."/>
            <person name="Young S.K."/>
            <person name="Zeng Q."/>
            <person name="Koehrsen M."/>
            <person name="Haas B."/>
            <person name="Borodovsky M."/>
            <person name="Guigo R."/>
            <person name="Alvarado L."/>
            <person name="Berlin A."/>
            <person name="Bochicchio J."/>
            <person name="Borenstein D."/>
            <person name="Chapman S."/>
            <person name="Chen Z."/>
            <person name="Freedman E."/>
            <person name="Gellesch M."/>
            <person name="Goldberg J."/>
            <person name="Griggs A."/>
            <person name="Gujja S."/>
            <person name="Heilman E."/>
            <person name="Heiman D."/>
            <person name="Hepburn T."/>
            <person name="Howarth C."/>
            <person name="Jen D."/>
            <person name="Larson L."/>
            <person name="Mehta T."/>
            <person name="Park D."/>
            <person name="Pearson M."/>
            <person name="Roberts A."/>
            <person name="Saif S."/>
            <person name="Shenoy N."/>
            <person name="Sisk P."/>
            <person name="Stolte C."/>
            <person name="Sykes S."/>
            <person name="Thomson T."/>
            <person name="Walk T."/>
            <person name="White J."/>
            <person name="Yandava C."/>
            <person name="Burger G."/>
            <person name="Gray M.W."/>
            <person name="Holland P.W.H."/>
            <person name="King N."/>
            <person name="Lang F.B.F."/>
            <person name="Roger A.J."/>
            <person name="Ruiz-Trillo I."/>
            <person name="Lander E."/>
            <person name="Nusbaum C."/>
        </authorList>
    </citation>
    <scope>NUCLEOTIDE SEQUENCE [LARGE SCALE GENOMIC DNA]</scope>
    <source>
        <strain evidence="10 11">ATCC 50062</strain>
    </source>
</reference>
<dbReference type="CDD" id="cd00077">
    <property type="entry name" value="HDc"/>
    <property type="match status" value="1"/>
</dbReference>
<feature type="binding site" evidence="4">
    <location>
        <position position="706"/>
    </location>
    <ligand>
        <name>AMP</name>
        <dbReference type="ChEBI" id="CHEBI:456215"/>
    </ligand>
</feature>
<evidence type="ECO:0000256" key="7">
    <source>
        <dbReference type="SAM" id="MobiDB-lite"/>
    </source>
</evidence>
<dbReference type="PRINTS" id="PR00387">
    <property type="entry name" value="PDIESTERASE1"/>
</dbReference>
<evidence type="ECO:0000256" key="4">
    <source>
        <dbReference type="PIRSR" id="PIRSR623088-2"/>
    </source>
</evidence>
<comment type="similarity">
    <text evidence="6">Belongs to the cyclic nucleotide phosphodiesterase family.</text>
</comment>
<dbReference type="GeneID" id="25567348"/>
<evidence type="ECO:0000256" key="8">
    <source>
        <dbReference type="SAM" id="Phobius"/>
    </source>
</evidence>
<dbReference type="SMART" id="SM00471">
    <property type="entry name" value="HDc"/>
    <property type="match status" value="1"/>
</dbReference>
<dbReference type="InterPro" id="IPR036971">
    <property type="entry name" value="PDEase_catalytic_dom_sf"/>
</dbReference>
<gene>
    <name evidence="10" type="ORF">AMSG_08722</name>
</gene>
<dbReference type="GO" id="GO:0046872">
    <property type="term" value="F:metal ion binding"/>
    <property type="evidence" value="ECO:0007669"/>
    <property type="project" value="UniProtKB-KW"/>
</dbReference>
<feature type="binding site" evidence="5">
    <location>
        <position position="590"/>
    </location>
    <ligand>
        <name>Zn(2+)</name>
        <dbReference type="ChEBI" id="CHEBI:29105"/>
        <label>1</label>
    </ligand>
</feature>
<feature type="transmembrane region" description="Helical" evidence="8">
    <location>
        <begin position="182"/>
        <end position="203"/>
    </location>
</feature>
<feature type="binding site" evidence="4">
    <location>
        <begin position="549"/>
        <end position="553"/>
    </location>
    <ligand>
        <name>AMP</name>
        <dbReference type="ChEBI" id="CHEBI:456215"/>
    </ligand>
</feature>
<keyword evidence="8" id="KW-0472">Membrane</keyword>
<dbReference type="STRING" id="461836.A0A0L0DP85"/>
<comment type="cofactor">
    <cofactor evidence="6">
        <name>a divalent metal cation</name>
        <dbReference type="ChEBI" id="CHEBI:60240"/>
    </cofactor>
    <text evidence="6">Binds 2 divalent metal cations per subunit. Site 1 may preferentially bind zinc ions, while site 2 has a preference for magnesium and/or manganese ions.</text>
</comment>
<sequence length="813" mass="87363">MAKAPRPSPFSVVVELESLDTLYASPQAGAAAETGGPGASSSPSPGCASSAGFRHAAYASRSPPPLLDANEPPAMARMPAPPAGPSAVGEGAATRSLESSVQGKAAVLSDVDVIGAPPPLPPPPPTMVQKLQEMVTLFSWSPGGEVKANITLQMTVLYVLFVAILLSAEIFGWAPHIRFFNLVPLAFVSLVVLELSNVIATLFPDNSYHQYLHLLPLGIIVVIFREAHMVCAVIFFSASSIIFMQVGDERSSGVGRVGGYTLCCLIVYLSAVLFSSQFYTDVHGTSFTTGRVLSPPIHWGEEFTFCVCVALLGLALLATTRFVHLFARSVASHQEEVSMLRAELDSFTSHAVQVDTPISRVLALLTKVRDEARPIGADHLRASRAELAHRLAIVRQVNEALAILSAGALYQPEIRGGADTAVSSWVMETTEMTGHAANGYSTDGSETPSNATESGLPLTAPELWQVLVSFADDLDPVAASMPKLMDMLDSWTMDIFEFTELASGHPVVFMGMLLLHKNDAFANFRIDERKALRFLSTIESGYVASNPYHNAIHAADVAHAFHVWTTLGGVGYFLSSLEIFAGIIACLVHDFGHPGVNNNFLIAVSSPLAIRYNDSSVLESHHCAAAYTLLQDPALNILSNLTSKQRTSVRSVVTTMILATDMAKHFELLSKFNAQLTGLKAEAAAGSFDSNDSKALVLRLVVKCCDISNPAKPWHIASNWSGRVMEESFRQGDRERAAGMRVSTFMDRSAPVLEVYKAQVGFIEIFVRPLYEAVTALFPDMASACSHIDANHAMWEAKKNTAATEAALAASQT</sequence>
<feature type="binding site" evidence="5">
    <location>
        <position position="590"/>
    </location>
    <ligand>
        <name>Zn(2+)</name>
        <dbReference type="ChEBI" id="CHEBI:29105"/>
        <label>2</label>
    </ligand>
</feature>
<keyword evidence="8" id="KW-0812">Transmembrane</keyword>
<keyword evidence="2 6" id="KW-0378">Hydrolase</keyword>
<accession>A0A0L0DP85</accession>
<evidence type="ECO:0000256" key="3">
    <source>
        <dbReference type="PIRSR" id="PIRSR623088-1"/>
    </source>
</evidence>
<feature type="region of interest" description="Disordered" evidence="7">
    <location>
        <begin position="27"/>
        <end position="95"/>
    </location>
</feature>
<evidence type="ECO:0000256" key="5">
    <source>
        <dbReference type="PIRSR" id="PIRSR623088-3"/>
    </source>
</evidence>
<dbReference type="Proteomes" id="UP000054408">
    <property type="component" value="Unassembled WGS sequence"/>
</dbReference>
<feature type="binding site" evidence="5">
    <location>
        <position position="589"/>
    </location>
    <ligand>
        <name>Zn(2+)</name>
        <dbReference type="ChEBI" id="CHEBI:29105"/>
        <label>1</label>
    </ligand>
</feature>
<dbReference type="InterPro" id="IPR002073">
    <property type="entry name" value="PDEase_catalytic_dom"/>
</dbReference>
<dbReference type="AlphaFoldDB" id="A0A0L0DP85"/>
<dbReference type="SUPFAM" id="SSF109604">
    <property type="entry name" value="HD-domain/PDEase-like"/>
    <property type="match status" value="1"/>
</dbReference>
<dbReference type="OrthoDB" id="546632at2759"/>
<feature type="binding site" evidence="4">
    <location>
        <position position="759"/>
    </location>
    <ligand>
        <name>AMP</name>
        <dbReference type="ChEBI" id="CHEBI:456215"/>
    </ligand>
</feature>
<evidence type="ECO:0000256" key="6">
    <source>
        <dbReference type="RuleBase" id="RU363067"/>
    </source>
</evidence>
<keyword evidence="8" id="KW-1133">Transmembrane helix</keyword>
<dbReference type="Gene3D" id="1.10.1300.10">
    <property type="entry name" value="3'5'-cyclic nucleotide phosphodiesterase, catalytic domain"/>
    <property type="match status" value="1"/>
</dbReference>
<feature type="compositionally biased region" description="Low complexity" evidence="7">
    <location>
        <begin position="69"/>
        <end position="78"/>
    </location>
</feature>
<evidence type="ECO:0000256" key="1">
    <source>
        <dbReference type="ARBA" id="ARBA00022723"/>
    </source>
</evidence>
<name>A0A0L0DP85_THETB</name>
<evidence type="ECO:0000259" key="9">
    <source>
        <dbReference type="PROSITE" id="PS51845"/>
    </source>
</evidence>
<dbReference type="GO" id="GO:0004114">
    <property type="term" value="F:3',5'-cyclic-nucleotide phosphodiesterase activity"/>
    <property type="evidence" value="ECO:0007669"/>
    <property type="project" value="InterPro"/>
</dbReference>
<feature type="binding site" evidence="5">
    <location>
        <position position="553"/>
    </location>
    <ligand>
        <name>Zn(2+)</name>
        <dbReference type="ChEBI" id="CHEBI:29105"/>
        <label>1</label>
    </ligand>
</feature>